<comment type="similarity">
    <text evidence="1">Belongs to the TRAFAC class dynamin-like GTPase superfamily. IRG family.</text>
</comment>
<dbReference type="EMBL" id="HBFS01018021">
    <property type="protein sequence ID" value="CAD8918874.1"/>
    <property type="molecule type" value="Transcribed_RNA"/>
</dbReference>
<dbReference type="InterPro" id="IPR051515">
    <property type="entry name" value="IRG"/>
</dbReference>
<protein>
    <recommendedName>
        <fullName evidence="5">IRG-type G domain-containing protein</fullName>
    </recommendedName>
</protein>
<dbReference type="PROSITE" id="PS51716">
    <property type="entry name" value="G_IRG"/>
    <property type="match status" value="1"/>
</dbReference>
<dbReference type="Pfam" id="PF05049">
    <property type="entry name" value="IIGP"/>
    <property type="match status" value="1"/>
</dbReference>
<dbReference type="SUPFAM" id="SSF52540">
    <property type="entry name" value="P-loop containing nucleoside triphosphate hydrolases"/>
    <property type="match status" value="1"/>
</dbReference>
<dbReference type="GO" id="GO:0005525">
    <property type="term" value="F:GTP binding"/>
    <property type="evidence" value="ECO:0007669"/>
    <property type="project" value="UniProtKB-KW"/>
</dbReference>
<evidence type="ECO:0000256" key="2">
    <source>
        <dbReference type="ARBA" id="ARBA00022741"/>
    </source>
</evidence>
<dbReference type="InterPro" id="IPR007743">
    <property type="entry name" value="Immunity-related_GTPase-like"/>
</dbReference>
<dbReference type="InterPro" id="IPR030385">
    <property type="entry name" value="G_IRG_dom"/>
</dbReference>
<evidence type="ECO:0000313" key="6">
    <source>
        <dbReference type="EMBL" id="CAD8918874.1"/>
    </source>
</evidence>
<accession>A0A7S1G9F0</accession>
<feature type="domain" description="IRG-type G" evidence="5">
    <location>
        <begin position="92"/>
        <end position="269"/>
    </location>
</feature>
<evidence type="ECO:0000256" key="3">
    <source>
        <dbReference type="ARBA" id="ARBA00022801"/>
    </source>
</evidence>
<gene>
    <name evidence="6" type="ORF">BSP0115_LOCUS12136</name>
</gene>
<keyword evidence="3" id="KW-0378">Hydrolase</keyword>
<proteinExistence type="inferred from homology"/>
<dbReference type="GO" id="GO:0016020">
    <property type="term" value="C:membrane"/>
    <property type="evidence" value="ECO:0007669"/>
    <property type="project" value="InterPro"/>
</dbReference>
<evidence type="ECO:0000259" key="5">
    <source>
        <dbReference type="PROSITE" id="PS51716"/>
    </source>
</evidence>
<organism evidence="6">
    <name type="scientific">Bicosoecida sp. CB-2014</name>
    <dbReference type="NCBI Taxonomy" id="1486930"/>
    <lineage>
        <taxon>Eukaryota</taxon>
        <taxon>Sar</taxon>
        <taxon>Stramenopiles</taxon>
        <taxon>Bigyra</taxon>
        <taxon>Opalozoa</taxon>
        <taxon>Bicosoecida</taxon>
    </lineage>
</organism>
<evidence type="ECO:0000256" key="1">
    <source>
        <dbReference type="ARBA" id="ARBA00005429"/>
    </source>
</evidence>
<dbReference type="AlphaFoldDB" id="A0A7S1G9F0"/>
<evidence type="ECO:0000256" key="4">
    <source>
        <dbReference type="ARBA" id="ARBA00023134"/>
    </source>
</evidence>
<dbReference type="InterPro" id="IPR027417">
    <property type="entry name" value="P-loop_NTPase"/>
</dbReference>
<sequence length="272" mass="29514">MHVGPTCMHVLLRGAWQVRHFTPVRNEAGIMGGGNSMPNISVDPFPRSSGLGGGDWGAAGGAGGFGFGFGHSALKFDVDCWELPPTFMCPSHMTTVALVGETGAGKSAAINALCGKKKGDVGWAATGVVETTHTVERYRMSDSVMLFDTPGTGTDRHEYETFFKDRQLHCYDLVVLVTRKRFRRFDGIVIEQCRAKGIPIIVVRTHIDGDIEAGEDNGEDEASTMAIVRRDLADHVPADTPCFVIACRPKFVDTGAWDLPRLVAHVKAARKR</sequence>
<dbReference type="PANTHER" id="PTHR32341">
    <property type="entry name" value="INTERFERON-INDUCIBLE GTPASE"/>
    <property type="match status" value="1"/>
</dbReference>
<keyword evidence="2" id="KW-0547">Nucleotide-binding</keyword>
<keyword evidence="4" id="KW-0342">GTP-binding</keyword>
<dbReference type="GO" id="GO:0016787">
    <property type="term" value="F:hydrolase activity"/>
    <property type="evidence" value="ECO:0007669"/>
    <property type="project" value="UniProtKB-KW"/>
</dbReference>
<dbReference type="PANTHER" id="PTHR32341:SF10">
    <property type="entry name" value="INTERFERON-INDUCIBLE GTPASE 5"/>
    <property type="match status" value="1"/>
</dbReference>
<reference evidence="6" key="1">
    <citation type="submission" date="2021-01" db="EMBL/GenBank/DDBJ databases">
        <authorList>
            <person name="Corre E."/>
            <person name="Pelletier E."/>
            <person name="Niang G."/>
            <person name="Scheremetjew M."/>
            <person name="Finn R."/>
            <person name="Kale V."/>
            <person name="Holt S."/>
            <person name="Cochrane G."/>
            <person name="Meng A."/>
            <person name="Brown T."/>
            <person name="Cohen L."/>
        </authorList>
    </citation>
    <scope>NUCLEOTIDE SEQUENCE</scope>
    <source>
        <strain evidence="6">Ms1</strain>
    </source>
</reference>
<name>A0A7S1G9F0_9STRA</name>
<dbReference type="Gene3D" id="3.40.50.300">
    <property type="entry name" value="P-loop containing nucleotide triphosphate hydrolases"/>
    <property type="match status" value="1"/>
</dbReference>